<dbReference type="AlphaFoldDB" id="A0A4Z1P1T8"/>
<comment type="caution">
    <text evidence="1">The sequence shown here is derived from an EMBL/GenBank/DDBJ whole genome shotgun (WGS) entry which is preliminary data.</text>
</comment>
<dbReference type="EMBL" id="SNSC02000011">
    <property type="protein sequence ID" value="TID20143.1"/>
    <property type="molecule type" value="Genomic_DNA"/>
</dbReference>
<evidence type="ECO:0000313" key="2">
    <source>
        <dbReference type="Proteomes" id="UP000298493"/>
    </source>
</evidence>
<keyword evidence="2" id="KW-1185">Reference proteome</keyword>
<organism evidence="1 2">
    <name type="scientific">Venturia nashicola</name>
    <dbReference type="NCBI Taxonomy" id="86259"/>
    <lineage>
        <taxon>Eukaryota</taxon>
        <taxon>Fungi</taxon>
        <taxon>Dikarya</taxon>
        <taxon>Ascomycota</taxon>
        <taxon>Pezizomycotina</taxon>
        <taxon>Dothideomycetes</taxon>
        <taxon>Pleosporomycetidae</taxon>
        <taxon>Venturiales</taxon>
        <taxon>Venturiaceae</taxon>
        <taxon>Venturia</taxon>
    </lineage>
</organism>
<evidence type="ECO:0000313" key="1">
    <source>
        <dbReference type="EMBL" id="TID20143.1"/>
    </source>
</evidence>
<name>A0A4Z1P1T8_9PEZI</name>
<dbReference type="Proteomes" id="UP000298493">
    <property type="component" value="Unassembled WGS sequence"/>
</dbReference>
<gene>
    <name evidence="1" type="ORF">E6O75_ATG07603</name>
</gene>
<accession>A0A4Z1P1T8</accession>
<protein>
    <submittedName>
        <fullName evidence="1">Uncharacterized protein</fullName>
    </submittedName>
</protein>
<proteinExistence type="predicted"/>
<reference evidence="1 2" key="1">
    <citation type="submission" date="2019-04" db="EMBL/GenBank/DDBJ databases">
        <title>High contiguity whole genome sequence and gene annotation resource for two Venturia nashicola isolates.</title>
        <authorList>
            <person name="Prokchorchik M."/>
            <person name="Won K."/>
            <person name="Lee Y."/>
            <person name="Choi E.D."/>
            <person name="Segonzac C."/>
            <person name="Sohn K.H."/>
        </authorList>
    </citation>
    <scope>NUCLEOTIDE SEQUENCE [LARGE SCALE GENOMIC DNA]</scope>
    <source>
        <strain evidence="1 2">PRI2</strain>
    </source>
</reference>
<sequence length="76" mass="8358">MHNATNTTNTTAGCNMPCPQNLVLPAREFQIDVMHGTSSADLSAPRRGENVPGLERYHETLRLKTMAIPPPLLIVF</sequence>